<reference evidence="1" key="1">
    <citation type="submission" date="2014-09" db="EMBL/GenBank/DDBJ databases">
        <authorList>
            <person name="Magalhaes I.L.F."/>
            <person name="Oliveira U."/>
            <person name="Santos F.R."/>
            <person name="Vidigal T.H.D.A."/>
            <person name="Brescovit A.D."/>
            <person name="Santos A.J."/>
        </authorList>
    </citation>
    <scope>NUCLEOTIDE SEQUENCE</scope>
    <source>
        <tissue evidence="1">Shoot tissue taken approximately 20 cm above the soil surface</tissue>
    </source>
</reference>
<proteinExistence type="predicted"/>
<protein>
    <submittedName>
        <fullName evidence="1">Uncharacterized protein</fullName>
    </submittedName>
</protein>
<evidence type="ECO:0000313" key="1">
    <source>
        <dbReference type="EMBL" id="JAE35934.1"/>
    </source>
</evidence>
<dbReference type="EMBL" id="GBRH01161962">
    <property type="protein sequence ID" value="JAE35934.1"/>
    <property type="molecule type" value="Transcribed_RNA"/>
</dbReference>
<reference evidence="1" key="2">
    <citation type="journal article" date="2015" name="Data Brief">
        <title>Shoot transcriptome of the giant reed, Arundo donax.</title>
        <authorList>
            <person name="Barrero R.A."/>
            <person name="Guerrero F.D."/>
            <person name="Moolhuijzen P."/>
            <person name="Goolsby J.A."/>
            <person name="Tidwell J."/>
            <person name="Bellgard S.E."/>
            <person name="Bellgard M.I."/>
        </authorList>
    </citation>
    <scope>NUCLEOTIDE SEQUENCE</scope>
    <source>
        <tissue evidence="1">Shoot tissue taken approximately 20 cm above the soil surface</tissue>
    </source>
</reference>
<accession>A0A0A9HJD3</accession>
<sequence>MLHRTYVANDSGNHLKISIHAGRTYKCD</sequence>
<dbReference type="AlphaFoldDB" id="A0A0A9HJD3"/>
<name>A0A0A9HJD3_ARUDO</name>
<organism evidence="1">
    <name type="scientific">Arundo donax</name>
    <name type="common">Giant reed</name>
    <name type="synonym">Donax arundinaceus</name>
    <dbReference type="NCBI Taxonomy" id="35708"/>
    <lineage>
        <taxon>Eukaryota</taxon>
        <taxon>Viridiplantae</taxon>
        <taxon>Streptophyta</taxon>
        <taxon>Embryophyta</taxon>
        <taxon>Tracheophyta</taxon>
        <taxon>Spermatophyta</taxon>
        <taxon>Magnoliopsida</taxon>
        <taxon>Liliopsida</taxon>
        <taxon>Poales</taxon>
        <taxon>Poaceae</taxon>
        <taxon>PACMAD clade</taxon>
        <taxon>Arundinoideae</taxon>
        <taxon>Arundineae</taxon>
        <taxon>Arundo</taxon>
    </lineage>
</organism>